<evidence type="ECO:0000256" key="3">
    <source>
        <dbReference type="ARBA" id="ARBA00022989"/>
    </source>
</evidence>
<feature type="domain" description="Rhodopsin" evidence="8">
    <location>
        <begin position="17"/>
        <end position="259"/>
    </location>
</feature>
<dbReference type="InterPro" id="IPR052337">
    <property type="entry name" value="SAT4-like"/>
</dbReference>
<evidence type="ECO:0000256" key="7">
    <source>
        <dbReference type="SAM" id="Phobius"/>
    </source>
</evidence>
<dbReference type="Proteomes" id="UP000799770">
    <property type="component" value="Unassembled WGS sequence"/>
</dbReference>
<feature type="transmembrane region" description="Helical" evidence="7">
    <location>
        <begin position="196"/>
        <end position="216"/>
    </location>
</feature>
<evidence type="ECO:0000256" key="4">
    <source>
        <dbReference type="ARBA" id="ARBA00023136"/>
    </source>
</evidence>
<evidence type="ECO:0000313" key="9">
    <source>
        <dbReference type="EMBL" id="KAF2108062.1"/>
    </source>
</evidence>
<evidence type="ECO:0000256" key="1">
    <source>
        <dbReference type="ARBA" id="ARBA00004141"/>
    </source>
</evidence>
<evidence type="ECO:0000313" key="10">
    <source>
        <dbReference type="Proteomes" id="UP000799770"/>
    </source>
</evidence>
<evidence type="ECO:0000256" key="6">
    <source>
        <dbReference type="SAM" id="MobiDB-lite"/>
    </source>
</evidence>
<feature type="region of interest" description="Disordered" evidence="6">
    <location>
        <begin position="275"/>
        <end position="306"/>
    </location>
</feature>
<dbReference type="PANTHER" id="PTHR33048">
    <property type="entry name" value="PTH11-LIKE INTEGRAL MEMBRANE PROTEIN (AFU_ORTHOLOGUE AFUA_5G11245)"/>
    <property type="match status" value="1"/>
</dbReference>
<sequence>LAVEIPLMLLAISVVGLRVYSRITIKRQLAVDDVLILCGCSCAFARTVISCMSADDSWGYDSRGPDRAIELPYYQHIFERRIAYVFSASLTRCSVIAYYLRIFPPGLVTLRRWCWVLLFLALAQFVEVLTVLLVMCREIGKLWSSNWLTYAGSQCFSSARYSYSAAIGDSILDSLIFALPIPYVWRLSRLRMRQRLGLIVVFALGLVVCVVALLQIPFIKKREESTAYFGGAINILIGIQLSLAIVAASLPDLRALIARSFPKFSPLHHRSLNNYHPRDMEAAPPDASDGTPHTLPERKRSIFRRKPDWMRSEIPASLLSTRVTRGD</sequence>
<feature type="non-terminal residue" evidence="9">
    <location>
        <position position="1"/>
    </location>
</feature>
<protein>
    <recommendedName>
        <fullName evidence="8">Rhodopsin domain-containing protein</fullName>
    </recommendedName>
</protein>
<dbReference type="PANTHER" id="PTHR33048:SF157">
    <property type="entry name" value="INTEGRAL MEMBRANE PROTEIN"/>
    <property type="match status" value="1"/>
</dbReference>
<evidence type="ECO:0000256" key="2">
    <source>
        <dbReference type="ARBA" id="ARBA00022692"/>
    </source>
</evidence>
<dbReference type="InterPro" id="IPR049326">
    <property type="entry name" value="Rhodopsin_dom_fungi"/>
</dbReference>
<feature type="transmembrane region" description="Helical" evidence="7">
    <location>
        <begin position="228"/>
        <end position="250"/>
    </location>
</feature>
<keyword evidence="2 7" id="KW-0812">Transmembrane</keyword>
<feature type="non-terminal residue" evidence="9">
    <location>
        <position position="327"/>
    </location>
</feature>
<proteinExistence type="inferred from homology"/>
<evidence type="ECO:0000256" key="5">
    <source>
        <dbReference type="ARBA" id="ARBA00038359"/>
    </source>
</evidence>
<feature type="transmembrane region" description="Helical" evidence="7">
    <location>
        <begin position="115"/>
        <end position="136"/>
    </location>
</feature>
<keyword evidence="10" id="KW-1185">Reference proteome</keyword>
<comment type="subcellular location">
    <subcellularLocation>
        <location evidence="1">Membrane</location>
        <topology evidence="1">Multi-pass membrane protein</topology>
    </subcellularLocation>
</comment>
<evidence type="ECO:0000259" key="8">
    <source>
        <dbReference type="Pfam" id="PF20684"/>
    </source>
</evidence>
<feature type="transmembrane region" description="Helical" evidence="7">
    <location>
        <begin position="82"/>
        <end position="103"/>
    </location>
</feature>
<comment type="similarity">
    <text evidence="5">Belongs to the SAT4 family.</text>
</comment>
<organism evidence="9 10">
    <name type="scientific">Lophiotrema nucula</name>
    <dbReference type="NCBI Taxonomy" id="690887"/>
    <lineage>
        <taxon>Eukaryota</taxon>
        <taxon>Fungi</taxon>
        <taxon>Dikarya</taxon>
        <taxon>Ascomycota</taxon>
        <taxon>Pezizomycotina</taxon>
        <taxon>Dothideomycetes</taxon>
        <taxon>Pleosporomycetidae</taxon>
        <taxon>Pleosporales</taxon>
        <taxon>Lophiotremataceae</taxon>
        <taxon>Lophiotrema</taxon>
    </lineage>
</organism>
<name>A0A6A5YLT9_9PLEO</name>
<dbReference type="EMBL" id="ML977350">
    <property type="protein sequence ID" value="KAF2108062.1"/>
    <property type="molecule type" value="Genomic_DNA"/>
</dbReference>
<dbReference type="Pfam" id="PF20684">
    <property type="entry name" value="Fung_rhodopsin"/>
    <property type="match status" value="1"/>
</dbReference>
<feature type="compositionally biased region" description="Basic and acidic residues" evidence="6">
    <location>
        <begin position="295"/>
        <end position="306"/>
    </location>
</feature>
<keyword evidence="4 7" id="KW-0472">Membrane</keyword>
<gene>
    <name evidence="9" type="ORF">BDV96DRAFT_470086</name>
</gene>
<dbReference type="GO" id="GO:0016020">
    <property type="term" value="C:membrane"/>
    <property type="evidence" value="ECO:0007669"/>
    <property type="project" value="UniProtKB-SubCell"/>
</dbReference>
<accession>A0A6A5YLT9</accession>
<keyword evidence="3 7" id="KW-1133">Transmembrane helix</keyword>
<dbReference type="OrthoDB" id="3648173at2759"/>
<dbReference type="AlphaFoldDB" id="A0A6A5YLT9"/>
<reference evidence="9" key="1">
    <citation type="journal article" date="2020" name="Stud. Mycol.">
        <title>101 Dothideomycetes genomes: a test case for predicting lifestyles and emergence of pathogens.</title>
        <authorList>
            <person name="Haridas S."/>
            <person name="Albert R."/>
            <person name="Binder M."/>
            <person name="Bloem J."/>
            <person name="Labutti K."/>
            <person name="Salamov A."/>
            <person name="Andreopoulos B."/>
            <person name="Baker S."/>
            <person name="Barry K."/>
            <person name="Bills G."/>
            <person name="Bluhm B."/>
            <person name="Cannon C."/>
            <person name="Castanera R."/>
            <person name="Culley D."/>
            <person name="Daum C."/>
            <person name="Ezra D."/>
            <person name="Gonzalez J."/>
            <person name="Henrissat B."/>
            <person name="Kuo A."/>
            <person name="Liang C."/>
            <person name="Lipzen A."/>
            <person name="Lutzoni F."/>
            <person name="Magnuson J."/>
            <person name="Mondo S."/>
            <person name="Nolan M."/>
            <person name="Ohm R."/>
            <person name="Pangilinan J."/>
            <person name="Park H.-J."/>
            <person name="Ramirez L."/>
            <person name="Alfaro M."/>
            <person name="Sun H."/>
            <person name="Tritt A."/>
            <person name="Yoshinaga Y."/>
            <person name="Zwiers L.-H."/>
            <person name="Turgeon B."/>
            <person name="Goodwin S."/>
            <person name="Spatafora J."/>
            <person name="Crous P."/>
            <person name="Grigoriev I."/>
        </authorList>
    </citation>
    <scope>NUCLEOTIDE SEQUENCE</scope>
    <source>
        <strain evidence="9">CBS 627.86</strain>
    </source>
</reference>